<gene>
    <name evidence="1" type="ORF">GMARGA_LOCUS18757</name>
</gene>
<reference evidence="1 2" key="1">
    <citation type="submission" date="2021-06" db="EMBL/GenBank/DDBJ databases">
        <authorList>
            <person name="Kallberg Y."/>
            <person name="Tangrot J."/>
            <person name="Rosling A."/>
        </authorList>
    </citation>
    <scope>NUCLEOTIDE SEQUENCE [LARGE SCALE GENOMIC DNA]</scope>
    <source>
        <strain evidence="1 2">120-4 pot B 10/14</strain>
    </source>
</reference>
<protein>
    <submittedName>
        <fullName evidence="1">45828_t:CDS:1</fullName>
    </submittedName>
</protein>
<dbReference type="Proteomes" id="UP000789901">
    <property type="component" value="Unassembled WGS sequence"/>
</dbReference>
<keyword evidence="2" id="KW-1185">Reference proteome</keyword>
<comment type="caution">
    <text evidence="1">The sequence shown here is derived from an EMBL/GenBank/DDBJ whole genome shotgun (WGS) entry which is preliminary data.</text>
</comment>
<dbReference type="EMBL" id="CAJVQB010015216">
    <property type="protein sequence ID" value="CAG8773180.1"/>
    <property type="molecule type" value="Genomic_DNA"/>
</dbReference>
<evidence type="ECO:0000313" key="2">
    <source>
        <dbReference type="Proteomes" id="UP000789901"/>
    </source>
</evidence>
<name>A0ABN7VHA9_GIGMA</name>
<accession>A0ABN7VHA9</accession>
<proteinExistence type="predicted"/>
<evidence type="ECO:0000313" key="1">
    <source>
        <dbReference type="EMBL" id="CAG8773180.1"/>
    </source>
</evidence>
<organism evidence="1 2">
    <name type="scientific">Gigaspora margarita</name>
    <dbReference type="NCBI Taxonomy" id="4874"/>
    <lineage>
        <taxon>Eukaryota</taxon>
        <taxon>Fungi</taxon>
        <taxon>Fungi incertae sedis</taxon>
        <taxon>Mucoromycota</taxon>
        <taxon>Glomeromycotina</taxon>
        <taxon>Glomeromycetes</taxon>
        <taxon>Diversisporales</taxon>
        <taxon>Gigasporaceae</taxon>
        <taxon>Gigaspora</taxon>
    </lineage>
</organism>
<sequence length="79" mass="9280">SEDERKQLMNQYETINGGFSYMLQEWECLKGCNGTSASLYYYKFNRLKLEKTGYPSELFPALRSIDIEQLQGGYMDFKL</sequence>
<feature type="non-terminal residue" evidence="1">
    <location>
        <position position="1"/>
    </location>
</feature>